<dbReference type="STRING" id="697281.Mahau_1339"/>
<proteinExistence type="predicted"/>
<dbReference type="SUPFAM" id="SSF51726">
    <property type="entry name" value="UROD/MetE-like"/>
    <property type="match status" value="1"/>
</dbReference>
<dbReference type="OrthoDB" id="9813603at2"/>
<dbReference type="InterPro" id="IPR038071">
    <property type="entry name" value="UROD/MetE-like_sf"/>
</dbReference>
<dbReference type="PANTHER" id="PTHR47099:SF1">
    <property type="entry name" value="METHYLCOBAMIDE:COM METHYLTRANSFERASE MTBA"/>
    <property type="match status" value="1"/>
</dbReference>
<dbReference type="eggNOG" id="COG0407">
    <property type="taxonomic scope" value="Bacteria"/>
</dbReference>
<evidence type="ECO:0000313" key="2">
    <source>
        <dbReference type="EMBL" id="AEE96533.1"/>
    </source>
</evidence>
<dbReference type="KEGG" id="mas:Mahau_1339"/>
<dbReference type="GO" id="GO:0006779">
    <property type="term" value="P:porphyrin-containing compound biosynthetic process"/>
    <property type="evidence" value="ECO:0007669"/>
    <property type="project" value="InterPro"/>
</dbReference>
<dbReference type="HOGENOM" id="CLU_054162_0_0_9"/>
<sequence>MNSKERVYAALNFQKPDRVPRFVWFGTGAIEMLTRKYGISPLELELKCGNDILQTWVSINGEMMRDVPDGSEFTDEWGITWKREGFYNMAAVHPLQDKDVGFIKDYRLPDPYSAKRYKYLEYLLNEYGDKYFIGADVSGSLFEPAYHLRNMEDLMVDMALGDEAVDVLLDKLAEFTTAVAIECVKKGVDWIWLGDDLGSQKSMLMSPATWRKYFKPRMKRIIDAIRAVKKDIFIAYHSCGSMYPVIGDLVEIGINVLNPIQESAEGMVQEDVKKEFGDRLALMCGVDTQQFLVDATPEMVRDKTCEIIEKLGYNGGFIFAASHHIQQDTPEENIRALFQALDSCG</sequence>
<reference evidence="2 3" key="2">
    <citation type="journal article" date="2011" name="Stand. Genomic Sci.">
        <title>Complete genome sequence of Mahella australiensis type strain (50-1 BON).</title>
        <authorList>
            <person name="Sikorski J."/>
            <person name="Teshima H."/>
            <person name="Nolan M."/>
            <person name="Lucas S."/>
            <person name="Hammon N."/>
            <person name="Deshpande S."/>
            <person name="Cheng J.F."/>
            <person name="Pitluck S."/>
            <person name="Liolios K."/>
            <person name="Pagani I."/>
            <person name="Ivanova N."/>
            <person name="Huntemann M."/>
            <person name="Mavromatis K."/>
            <person name="Ovchinikova G."/>
            <person name="Pati A."/>
            <person name="Tapia R."/>
            <person name="Han C."/>
            <person name="Goodwin L."/>
            <person name="Chen A."/>
            <person name="Palaniappan K."/>
            <person name="Land M."/>
            <person name="Hauser L."/>
            <person name="Ngatchou-Djao O.D."/>
            <person name="Rohde M."/>
            <person name="Pukall R."/>
            <person name="Spring S."/>
            <person name="Abt B."/>
            <person name="Goker M."/>
            <person name="Detter J.C."/>
            <person name="Woyke T."/>
            <person name="Bristow J."/>
            <person name="Markowitz V."/>
            <person name="Hugenholtz P."/>
            <person name="Eisen J.A."/>
            <person name="Kyrpides N.C."/>
            <person name="Klenk H.P."/>
            <person name="Lapidus A."/>
        </authorList>
    </citation>
    <scope>NUCLEOTIDE SEQUENCE [LARGE SCALE GENOMIC DNA]</scope>
    <source>
        <strain evidence="3">DSM 15567 / CIP 107919 / 50-1 BON</strain>
    </source>
</reference>
<protein>
    <submittedName>
        <fullName evidence="2">Uroporphyrinogen decarboxylase (URO-D)</fullName>
    </submittedName>
</protein>
<evidence type="ECO:0000259" key="1">
    <source>
        <dbReference type="Pfam" id="PF01208"/>
    </source>
</evidence>
<feature type="domain" description="Uroporphyrinogen decarboxylase (URO-D)" evidence="1">
    <location>
        <begin position="116"/>
        <end position="342"/>
    </location>
</feature>
<keyword evidence="3" id="KW-1185">Reference proteome</keyword>
<reference evidence="3" key="1">
    <citation type="submission" date="2010-11" db="EMBL/GenBank/DDBJ databases">
        <title>The complete genome of Mahella australiensis DSM 15567.</title>
        <authorList>
            <consortium name="US DOE Joint Genome Institute (JGI-PGF)"/>
            <person name="Lucas S."/>
            <person name="Copeland A."/>
            <person name="Lapidus A."/>
            <person name="Bruce D."/>
            <person name="Goodwin L."/>
            <person name="Pitluck S."/>
            <person name="Kyrpides N."/>
            <person name="Mavromatis K."/>
            <person name="Pagani I."/>
            <person name="Ivanova N."/>
            <person name="Teshima H."/>
            <person name="Brettin T."/>
            <person name="Detter J.C."/>
            <person name="Han C."/>
            <person name="Tapia R."/>
            <person name="Land M."/>
            <person name="Hauser L."/>
            <person name="Markowitz V."/>
            <person name="Cheng J.-F."/>
            <person name="Hugenholtz P."/>
            <person name="Woyke T."/>
            <person name="Wu D."/>
            <person name="Spring S."/>
            <person name="Pukall R."/>
            <person name="Steenblock K."/>
            <person name="Schneider S."/>
            <person name="Klenk H.-P."/>
            <person name="Eisen J.A."/>
        </authorList>
    </citation>
    <scope>NUCLEOTIDE SEQUENCE [LARGE SCALE GENOMIC DNA]</scope>
    <source>
        <strain evidence="3">DSM 15567 / CIP 107919 / 50-1 BON</strain>
    </source>
</reference>
<organism evidence="2 3">
    <name type="scientific">Mahella australiensis (strain DSM 15567 / CIP 107919 / 50-1 BON)</name>
    <dbReference type="NCBI Taxonomy" id="697281"/>
    <lineage>
        <taxon>Bacteria</taxon>
        <taxon>Bacillati</taxon>
        <taxon>Bacillota</taxon>
        <taxon>Clostridia</taxon>
        <taxon>Thermoanaerobacterales</taxon>
        <taxon>Thermoanaerobacterales Family IV. Incertae Sedis</taxon>
        <taxon>Mahella</taxon>
    </lineage>
</organism>
<dbReference type="PANTHER" id="PTHR47099">
    <property type="entry name" value="METHYLCOBAMIDE:COM METHYLTRANSFERASE MTBA"/>
    <property type="match status" value="1"/>
</dbReference>
<dbReference type="Gene3D" id="3.20.20.210">
    <property type="match status" value="1"/>
</dbReference>
<accession>F3ZX76</accession>
<dbReference type="Pfam" id="PF01208">
    <property type="entry name" value="URO-D"/>
    <property type="match status" value="1"/>
</dbReference>
<dbReference type="EMBL" id="CP002360">
    <property type="protein sequence ID" value="AEE96533.1"/>
    <property type="molecule type" value="Genomic_DNA"/>
</dbReference>
<dbReference type="InterPro" id="IPR052024">
    <property type="entry name" value="Methanogen_methyltrans"/>
</dbReference>
<dbReference type="AlphaFoldDB" id="F3ZX76"/>
<dbReference type="InterPro" id="IPR000257">
    <property type="entry name" value="Uroporphyrinogen_deCOase"/>
</dbReference>
<dbReference type="GO" id="GO:0004853">
    <property type="term" value="F:uroporphyrinogen decarboxylase activity"/>
    <property type="evidence" value="ECO:0007669"/>
    <property type="project" value="InterPro"/>
</dbReference>
<name>F3ZX76_MAHA5</name>
<dbReference type="RefSeq" id="WP_013780963.1">
    <property type="nucleotide sequence ID" value="NC_015520.1"/>
</dbReference>
<dbReference type="Proteomes" id="UP000008457">
    <property type="component" value="Chromosome"/>
</dbReference>
<evidence type="ECO:0000313" key="3">
    <source>
        <dbReference type="Proteomes" id="UP000008457"/>
    </source>
</evidence>
<gene>
    <name evidence="2" type="ordered locus">Mahau_1339</name>
</gene>